<dbReference type="PANTHER" id="PTHR43823:SF3">
    <property type="entry name" value="MULTIDRUG EXPORT PROTEIN MEPA"/>
    <property type="match status" value="1"/>
</dbReference>
<evidence type="ECO:0000256" key="1">
    <source>
        <dbReference type="ARBA" id="ARBA00004651"/>
    </source>
</evidence>
<dbReference type="AlphaFoldDB" id="A0A3P7NYZ1"/>
<evidence type="ECO:0000313" key="9">
    <source>
        <dbReference type="Proteomes" id="UP000279029"/>
    </source>
</evidence>
<dbReference type="InterPro" id="IPR051327">
    <property type="entry name" value="MATE_MepA_subfamily"/>
</dbReference>
<reference evidence="8 9" key="1">
    <citation type="submission" date="2018-09" db="EMBL/GenBank/DDBJ databases">
        <authorList>
            <person name="Postec A."/>
        </authorList>
    </citation>
    <scope>NUCLEOTIDE SEQUENCE [LARGE SCALE GENOMIC DNA]</scope>
    <source>
        <strain evidence="8">70B-A</strain>
    </source>
</reference>
<dbReference type="PIRSF" id="PIRSF006603">
    <property type="entry name" value="DinF"/>
    <property type="match status" value="1"/>
</dbReference>
<evidence type="ECO:0000256" key="7">
    <source>
        <dbReference type="SAM" id="Phobius"/>
    </source>
</evidence>
<comment type="subcellular location">
    <subcellularLocation>
        <location evidence="1">Cell membrane</location>
        <topology evidence="1">Multi-pass membrane protein</topology>
    </subcellularLocation>
</comment>
<evidence type="ECO:0000256" key="3">
    <source>
        <dbReference type="ARBA" id="ARBA00022475"/>
    </source>
</evidence>
<dbReference type="PANTHER" id="PTHR43823">
    <property type="entry name" value="SPORULATION PROTEIN YKVU"/>
    <property type="match status" value="1"/>
</dbReference>
<proteinExistence type="predicted"/>
<dbReference type="EMBL" id="LR130778">
    <property type="protein sequence ID" value="VDN48464.1"/>
    <property type="molecule type" value="Genomic_DNA"/>
</dbReference>
<keyword evidence="2" id="KW-0813">Transport</keyword>
<feature type="transmembrane region" description="Helical" evidence="7">
    <location>
        <begin position="354"/>
        <end position="374"/>
    </location>
</feature>
<organism evidence="8 9">
    <name type="scientific">Petrocella atlantisensis</name>
    <dbReference type="NCBI Taxonomy" id="2173034"/>
    <lineage>
        <taxon>Bacteria</taxon>
        <taxon>Bacillati</taxon>
        <taxon>Bacillota</taxon>
        <taxon>Clostridia</taxon>
        <taxon>Lachnospirales</taxon>
        <taxon>Vallitaleaceae</taxon>
        <taxon>Petrocella</taxon>
    </lineage>
</organism>
<evidence type="ECO:0000256" key="4">
    <source>
        <dbReference type="ARBA" id="ARBA00022692"/>
    </source>
</evidence>
<feature type="transmembrane region" description="Helical" evidence="7">
    <location>
        <begin position="306"/>
        <end position="328"/>
    </location>
</feature>
<gene>
    <name evidence="8" type="ORF">PATL70BA_2566</name>
</gene>
<dbReference type="Proteomes" id="UP000279029">
    <property type="component" value="Chromosome"/>
</dbReference>
<evidence type="ECO:0000256" key="2">
    <source>
        <dbReference type="ARBA" id="ARBA00022448"/>
    </source>
</evidence>
<keyword evidence="4 7" id="KW-0812">Transmembrane</keyword>
<dbReference type="InterPro" id="IPR048279">
    <property type="entry name" value="MdtK-like"/>
</dbReference>
<dbReference type="GO" id="GO:0015297">
    <property type="term" value="F:antiporter activity"/>
    <property type="evidence" value="ECO:0007669"/>
    <property type="project" value="InterPro"/>
</dbReference>
<keyword evidence="6 7" id="KW-0472">Membrane</keyword>
<feature type="transmembrane region" description="Helical" evidence="7">
    <location>
        <begin position="386"/>
        <end position="404"/>
    </location>
</feature>
<evidence type="ECO:0000256" key="5">
    <source>
        <dbReference type="ARBA" id="ARBA00022989"/>
    </source>
</evidence>
<feature type="transmembrane region" description="Helical" evidence="7">
    <location>
        <begin position="49"/>
        <end position="73"/>
    </location>
</feature>
<feature type="transmembrane region" description="Helical" evidence="7">
    <location>
        <begin position="161"/>
        <end position="179"/>
    </location>
</feature>
<accession>A0A3P7NYZ1</accession>
<evidence type="ECO:0000313" key="8">
    <source>
        <dbReference type="EMBL" id="VDN48464.1"/>
    </source>
</evidence>
<feature type="transmembrane region" description="Helical" evidence="7">
    <location>
        <begin position="12"/>
        <end position="29"/>
    </location>
</feature>
<dbReference type="GO" id="GO:0005886">
    <property type="term" value="C:plasma membrane"/>
    <property type="evidence" value="ECO:0007669"/>
    <property type="project" value="UniProtKB-SubCell"/>
</dbReference>
<keyword evidence="3" id="KW-1003">Cell membrane</keyword>
<dbReference type="RefSeq" id="WP_125137594.1">
    <property type="nucleotide sequence ID" value="NZ_LR130778.1"/>
</dbReference>
<keyword evidence="9" id="KW-1185">Reference proteome</keyword>
<keyword evidence="5 7" id="KW-1133">Transmembrane helix</keyword>
<feature type="transmembrane region" description="Helical" evidence="7">
    <location>
        <begin position="410"/>
        <end position="427"/>
    </location>
</feature>
<feature type="transmembrane region" description="Helical" evidence="7">
    <location>
        <begin position="185"/>
        <end position="208"/>
    </location>
</feature>
<dbReference type="GO" id="GO:0042910">
    <property type="term" value="F:xenobiotic transmembrane transporter activity"/>
    <property type="evidence" value="ECO:0007669"/>
    <property type="project" value="InterPro"/>
</dbReference>
<dbReference type="PROSITE" id="PS51257">
    <property type="entry name" value="PROKAR_LIPOPROTEIN"/>
    <property type="match status" value="1"/>
</dbReference>
<dbReference type="KEGG" id="cbar:PATL70BA_2566"/>
<protein>
    <submittedName>
        <fullName evidence="8">MATE family efflux transporter</fullName>
    </submittedName>
</protein>
<dbReference type="OrthoDB" id="305360at2"/>
<dbReference type="InterPro" id="IPR002528">
    <property type="entry name" value="MATE_fam"/>
</dbReference>
<feature type="transmembrane region" description="Helical" evidence="7">
    <location>
        <begin position="85"/>
        <end position="108"/>
    </location>
</feature>
<feature type="transmembrane region" description="Helical" evidence="7">
    <location>
        <begin position="261"/>
        <end position="285"/>
    </location>
</feature>
<feature type="transmembrane region" description="Helical" evidence="7">
    <location>
        <begin position="229"/>
        <end position="255"/>
    </location>
</feature>
<dbReference type="Pfam" id="PF01554">
    <property type="entry name" value="MatE"/>
    <property type="match status" value="2"/>
</dbReference>
<evidence type="ECO:0000256" key="6">
    <source>
        <dbReference type="ARBA" id="ARBA00023136"/>
    </source>
</evidence>
<sequence length="437" mass="47832">MEKSLLRNFGKYVSLNILGMMGLSCYILADTYFVSKALGSIGIASLNISISIYSMIHGIGLMIGIGGATRFCILQSQNKAENSNIIFTTAIKIGILMGVILAFVGLFGGKNLALILGADALTLPLIKTYLSTVLIFAPFFITNNVMIAFIRNDNNPKLSMIAMLIGSFSNIALDYLFMFPLNMGMFGAALATGLAPIISIFILQFHFIKKTSKLIFLKVKMVWSSIFDIFGLGLSSLIIEVSSAVTLITFNIIILDIEGNLGVAAYGIVANLALVAIAIFSGLAQGTQPLVSKYFGIKEYAMVKKVSKYALLTAVAIANMMFILLFVYSESIIGIFNSENNLQVAQMAESGLKIYFMGFFFAGINIVITMLLSATEKIKDALRISISRGFLIIVPLVIIMSRIWHMNGVWFAFIITEILVLLMTLYFKKVRRKSLAP</sequence>
<feature type="transmembrane region" description="Helical" evidence="7">
    <location>
        <begin position="128"/>
        <end position="149"/>
    </location>
</feature>
<name>A0A3P7NYZ1_9FIRM</name>